<comment type="caution">
    <text evidence="2">The sequence shown here is derived from an EMBL/GenBank/DDBJ whole genome shotgun (WGS) entry which is preliminary data.</text>
</comment>
<keyword evidence="1" id="KW-0175">Coiled coil</keyword>
<evidence type="ECO:0000313" key="2">
    <source>
        <dbReference type="EMBL" id="KAF9459913.1"/>
    </source>
</evidence>
<dbReference type="EMBL" id="MU150308">
    <property type="protein sequence ID" value="KAF9459913.1"/>
    <property type="molecule type" value="Genomic_DNA"/>
</dbReference>
<evidence type="ECO:0000313" key="3">
    <source>
        <dbReference type="Proteomes" id="UP000807353"/>
    </source>
</evidence>
<proteinExistence type="predicted"/>
<gene>
    <name evidence="2" type="ORF">BDZ94DRAFT_983193</name>
</gene>
<sequence length="312" mass="35065">MGMFRIYKSHTLDIVSLALSSSTPSTTVLQAALKTCQLELQNARHQIRQLQLENEALRAKSSSSTSISHRSSEAPAWIKASILVPFRQDIITRSKKFSAMEEFWGYENAFLQPCPNLVPTIQERYESVDAYNRYVTSLLYTYFPTNLHPSIESLVAFKDAVLCQASEFRSTLVSNARKGGPVIYTGLNIPPVCWQRSCSRQHESSCLRLLTWNPEAKPLKYDLYPPILHLDVSRKSSPLFYNSALIKTARLTLFGSTALSGEKLSTNSSGMKWGPLKTTSGLIAGSASIVSDISTFRRPSIRTNRKNYWNRL</sequence>
<evidence type="ECO:0000256" key="1">
    <source>
        <dbReference type="SAM" id="Coils"/>
    </source>
</evidence>
<accession>A0A9P5Y049</accession>
<keyword evidence="3" id="KW-1185">Reference proteome</keyword>
<feature type="coiled-coil region" evidence="1">
    <location>
        <begin position="33"/>
        <end position="60"/>
    </location>
</feature>
<dbReference type="Proteomes" id="UP000807353">
    <property type="component" value="Unassembled WGS sequence"/>
</dbReference>
<dbReference type="OrthoDB" id="2911008at2759"/>
<reference evidence="2" key="1">
    <citation type="submission" date="2020-11" db="EMBL/GenBank/DDBJ databases">
        <authorList>
            <consortium name="DOE Joint Genome Institute"/>
            <person name="Ahrendt S."/>
            <person name="Riley R."/>
            <person name="Andreopoulos W."/>
            <person name="Labutti K."/>
            <person name="Pangilinan J."/>
            <person name="Ruiz-Duenas F.J."/>
            <person name="Barrasa J.M."/>
            <person name="Sanchez-Garcia M."/>
            <person name="Camarero S."/>
            <person name="Miyauchi S."/>
            <person name="Serrano A."/>
            <person name="Linde D."/>
            <person name="Babiker R."/>
            <person name="Drula E."/>
            <person name="Ayuso-Fernandez I."/>
            <person name="Pacheco R."/>
            <person name="Padilla G."/>
            <person name="Ferreira P."/>
            <person name="Barriuso J."/>
            <person name="Kellner H."/>
            <person name="Castanera R."/>
            <person name="Alfaro M."/>
            <person name="Ramirez L."/>
            <person name="Pisabarro A.G."/>
            <person name="Kuo A."/>
            <person name="Tritt A."/>
            <person name="Lipzen A."/>
            <person name="He G."/>
            <person name="Yan M."/>
            <person name="Ng V."/>
            <person name="Cullen D."/>
            <person name="Martin F."/>
            <person name="Rosso M.-N."/>
            <person name="Henrissat B."/>
            <person name="Hibbett D."/>
            <person name="Martinez A.T."/>
            <person name="Grigoriev I.V."/>
        </authorList>
    </citation>
    <scope>NUCLEOTIDE SEQUENCE</scope>
    <source>
        <strain evidence="2">CBS 247.69</strain>
    </source>
</reference>
<organism evidence="2 3">
    <name type="scientific">Collybia nuda</name>
    <dbReference type="NCBI Taxonomy" id="64659"/>
    <lineage>
        <taxon>Eukaryota</taxon>
        <taxon>Fungi</taxon>
        <taxon>Dikarya</taxon>
        <taxon>Basidiomycota</taxon>
        <taxon>Agaricomycotina</taxon>
        <taxon>Agaricomycetes</taxon>
        <taxon>Agaricomycetidae</taxon>
        <taxon>Agaricales</taxon>
        <taxon>Tricholomatineae</taxon>
        <taxon>Clitocybaceae</taxon>
        <taxon>Collybia</taxon>
    </lineage>
</organism>
<dbReference type="AlphaFoldDB" id="A0A9P5Y049"/>
<protein>
    <submittedName>
        <fullName evidence="2">Uncharacterized protein</fullName>
    </submittedName>
</protein>
<name>A0A9P5Y049_9AGAR</name>